<dbReference type="Gene3D" id="3.30.160.360">
    <property type="match status" value="1"/>
</dbReference>
<dbReference type="PANTHER" id="PTHR45838">
    <property type="entry name" value="HISTONE-LYSINE-N-METHYLTRANSFERASE 2 KMT2 FAMILY MEMBER"/>
    <property type="match status" value="1"/>
</dbReference>
<dbReference type="AlphaFoldDB" id="A0AAV2IFG6"/>
<keyword evidence="2" id="KW-0804">Transcription</keyword>
<accession>A0AAV2IFG6</accession>
<keyword evidence="4" id="KW-1185">Reference proteome</keyword>
<evidence type="ECO:0000256" key="1">
    <source>
        <dbReference type="ARBA" id="ARBA00023015"/>
    </source>
</evidence>
<dbReference type="SMART" id="SM00541">
    <property type="entry name" value="FYRN"/>
    <property type="match status" value="1"/>
</dbReference>
<name>A0AAV2IFG6_LYMST</name>
<dbReference type="GO" id="GO:0045893">
    <property type="term" value="P:positive regulation of DNA-templated transcription"/>
    <property type="evidence" value="ECO:0007669"/>
    <property type="project" value="TreeGrafter"/>
</dbReference>
<comment type="caution">
    <text evidence="3">The sequence shown here is derived from an EMBL/GenBank/DDBJ whole genome shotgun (WGS) entry which is preliminary data.</text>
</comment>
<dbReference type="Pfam" id="PF05964">
    <property type="entry name" value="FYRN"/>
    <property type="match status" value="1"/>
</dbReference>
<dbReference type="PROSITE" id="PS51542">
    <property type="entry name" value="FYRN"/>
    <property type="match status" value="1"/>
</dbReference>
<dbReference type="InterPro" id="IPR003888">
    <property type="entry name" value="FYrich_N"/>
</dbReference>
<evidence type="ECO:0000313" key="3">
    <source>
        <dbReference type="EMBL" id="CAL1545434.1"/>
    </source>
</evidence>
<keyword evidence="1" id="KW-0805">Transcription regulation</keyword>
<dbReference type="EMBL" id="CAXITT010000708">
    <property type="protein sequence ID" value="CAL1545434.1"/>
    <property type="molecule type" value="Genomic_DNA"/>
</dbReference>
<evidence type="ECO:0000313" key="4">
    <source>
        <dbReference type="Proteomes" id="UP001497497"/>
    </source>
</evidence>
<organism evidence="3 4">
    <name type="scientific">Lymnaea stagnalis</name>
    <name type="common">Great pond snail</name>
    <name type="synonym">Helix stagnalis</name>
    <dbReference type="NCBI Taxonomy" id="6523"/>
    <lineage>
        <taxon>Eukaryota</taxon>
        <taxon>Metazoa</taxon>
        <taxon>Spiralia</taxon>
        <taxon>Lophotrochozoa</taxon>
        <taxon>Mollusca</taxon>
        <taxon>Gastropoda</taxon>
        <taxon>Heterobranchia</taxon>
        <taxon>Euthyneura</taxon>
        <taxon>Panpulmonata</taxon>
        <taxon>Hygrophila</taxon>
        <taxon>Lymnaeoidea</taxon>
        <taxon>Lymnaeidae</taxon>
        <taxon>Lymnaea</taxon>
    </lineage>
</organism>
<sequence length="84" mass="9721">VDPATLNVIIGSCTVENLGVLKSFLSDREDCLYPVDFCSTRIYWSTQDTRRRSVYTCRIVEVKPVELPELHIQDMRIIHDESHP</sequence>
<reference evidence="3 4" key="1">
    <citation type="submission" date="2024-04" db="EMBL/GenBank/DDBJ databases">
        <authorList>
            <consortium name="Genoscope - CEA"/>
            <person name="William W."/>
        </authorList>
    </citation>
    <scope>NUCLEOTIDE SEQUENCE [LARGE SCALE GENOMIC DNA]</scope>
</reference>
<dbReference type="GO" id="GO:0042800">
    <property type="term" value="F:histone H3K4 methyltransferase activity"/>
    <property type="evidence" value="ECO:0007669"/>
    <property type="project" value="TreeGrafter"/>
</dbReference>
<dbReference type="PANTHER" id="PTHR45838:SF4">
    <property type="entry name" value="HISTONE-LYSINE N-METHYLTRANSFERASE TRITHORAX"/>
    <property type="match status" value="1"/>
</dbReference>
<proteinExistence type="predicted"/>
<feature type="non-terminal residue" evidence="3">
    <location>
        <position position="84"/>
    </location>
</feature>
<protein>
    <submittedName>
        <fullName evidence="3">Uncharacterized protein</fullName>
    </submittedName>
</protein>
<gene>
    <name evidence="3" type="ORF">GSLYS_00018917001</name>
</gene>
<evidence type="ECO:0000256" key="2">
    <source>
        <dbReference type="ARBA" id="ARBA00023163"/>
    </source>
</evidence>
<dbReference type="GO" id="GO:0035097">
    <property type="term" value="C:histone methyltransferase complex"/>
    <property type="evidence" value="ECO:0007669"/>
    <property type="project" value="TreeGrafter"/>
</dbReference>
<feature type="non-terminal residue" evidence="3">
    <location>
        <position position="1"/>
    </location>
</feature>
<dbReference type="Proteomes" id="UP001497497">
    <property type="component" value="Unassembled WGS sequence"/>
</dbReference>